<gene>
    <name evidence="1" type="ORF">Mesil_3663</name>
</gene>
<keyword evidence="1" id="KW-0614">Plasmid</keyword>
<accession>D7BJU3</accession>
<dbReference type="KEGG" id="msv:Mesil_3663"/>
<proteinExistence type="predicted"/>
<sequence>MILRLDGSLVEREVARACEGPGVWLVRRDREGFAAVYRDEETEEILGRYATFEEAHNAASEAADQAFLEFLETWEDPDRWIPF</sequence>
<dbReference type="EMBL" id="CP002044">
    <property type="protein sequence ID" value="ADH65449.1"/>
    <property type="molecule type" value="Genomic_DNA"/>
</dbReference>
<dbReference type="RefSeq" id="WP_013159923.1">
    <property type="nucleotide sequence ID" value="NC_014214.1"/>
</dbReference>
<dbReference type="AlphaFoldDB" id="D7BJU3"/>
<evidence type="ECO:0000313" key="1">
    <source>
        <dbReference type="EMBL" id="ADH65449.1"/>
    </source>
</evidence>
<geneLocation type="plasmid" evidence="1 2">
    <name>pMESIL02</name>
</geneLocation>
<evidence type="ECO:0000313" key="2">
    <source>
        <dbReference type="Proteomes" id="UP000001916"/>
    </source>
</evidence>
<keyword evidence="2" id="KW-1185">Reference proteome</keyword>
<name>D7BJU3_ALLS1</name>
<organism evidence="1 2">
    <name type="scientific">Allomeiothermus silvanus (strain ATCC 700542 / DSM 9946 / NBRC 106475 / NCIMB 13440 / VI-R2)</name>
    <name type="common">Thermus silvanus</name>
    <dbReference type="NCBI Taxonomy" id="526227"/>
    <lineage>
        <taxon>Bacteria</taxon>
        <taxon>Thermotogati</taxon>
        <taxon>Deinococcota</taxon>
        <taxon>Deinococci</taxon>
        <taxon>Thermales</taxon>
        <taxon>Thermaceae</taxon>
        <taxon>Allomeiothermus</taxon>
    </lineage>
</organism>
<reference evidence="1 2" key="1">
    <citation type="journal article" date="2010" name="Stand. Genomic Sci.">
        <title>Complete genome sequence of Meiothermus silvanus type strain (VI-R2).</title>
        <authorList>
            <person name="Sikorski J."/>
            <person name="Tindall B.J."/>
            <person name="Lowry S."/>
            <person name="Lucas S."/>
            <person name="Nolan M."/>
            <person name="Copeland A."/>
            <person name="Glavina Del Rio T."/>
            <person name="Tice H."/>
            <person name="Cheng J.F."/>
            <person name="Han C."/>
            <person name="Pitluck S."/>
            <person name="Liolios K."/>
            <person name="Ivanova N."/>
            <person name="Mavromatis K."/>
            <person name="Mikhailova N."/>
            <person name="Pati A."/>
            <person name="Goodwin L."/>
            <person name="Chen A."/>
            <person name="Palaniappan K."/>
            <person name="Land M."/>
            <person name="Hauser L."/>
            <person name="Chang Y.J."/>
            <person name="Jeffries C.D."/>
            <person name="Rohde M."/>
            <person name="Goker M."/>
            <person name="Woyke T."/>
            <person name="Bristow J."/>
            <person name="Eisen J.A."/>
            <person name="Markowitz V."/>
            <person name="Hugenholtz P."/>
            <person name="Kyrpides N.C."/>
            <person name="Klenk H.P."/>
            <person name="Lapidus A."/>
        </authorList>
    </citation>
    <scope>NUCLEOTIDE SEQUENCE [LARGE SCALE GENOMIC DNA]</scope>
    <source>
        <strain evidence="2">ATCC 700542 / DSM 9946 / VI-R2</strain>
        <plasmid evidence="2">Plasmid pMESIL02</plasmid>
    </source>
</reference>
<dbReference type="HOGENOM" id="CLU_2538631_0_0_0"/>
<protein>
    <submittedName>
        <fullName evidence="1">Uncharacterized protein</fullName>
    </submittedName>
</protein>
<dbReference type="Proteomes" id="UP000001916">
    <property type="component" value="Plasmid pMESIL02"/>
</dbReference>